<name>A0A376FJE5_ENTAS</name>
<gene>
    <name evidence="1" type="ORF">NCTC12123_05177</name>
</gene>
<accession>A0A376FJE5</accession>
<dbReference type="EMBL" id="UFYI01000007">
    <property type="protein sequence ID" value="STD25705.1"/>
    <property type="molecule type" value="Genomic_DNA"/>
</dbReference>
<organism evidence="1 2">
    <name type="scientific">Enterobacter asburiae</name>
    <dbReference type="NCBI Taxonomy" id="61645"/>
    <lineage>
        <taxon>Bacteria</taxon>
        <taxon>Pseudomonadati</taxon>
        <taxon>Pseudomonadota</taxon>
        <taxon>Gammaproteobacteria</taxon>
        <taxon>Enterobacterales</taxon>
        <taxon>Enterobacteriaceae</taxon>
        <taxon>Enterobacter</taxon>
        <taxon>Enterobacter cloacae complex</taxon>
    </lineage>
</organism>
<sequence length="35" mass="3878">MVQVEAMPHTTMIPAIQRRAPIFASMMLLGIPHST</sequence>
<dbReference type="AlphaFoldDB" id="A0A376FJE5"/>
<protein>
    <submittedName>
        <fullName evidence="1">Uncharacterized protein</fullName>
    </submittedName>
</protein>
<proteinExistence type="predicted"/>
<evidence type="ECO:0000313" key="1">
    <source>
        <dbReference type="EMBL" id="STD25705.1"/>
    </source>
</evidence>
<evidence type="ECO:0000313" key="2">
    <source>
        <dbReference type="Proteomes" id="UP000255163"/>
    </source>
</evidence>
<dbReference type="Proteomes" id="UP000255163">
    <property type="component" value="Unassembled WGS sequence"/>
</dbReference>
<reference evidence="1 2" key="1">
    <citation type="submission" date="2018-06" db="EMBL/GenBank/DDBJ databases">
        <authorList>
            <consortium name="Pathogen Informatics"/>
            <person name="Doyle S."/>
        </authorList>
    </citation>
    <scope>NUCLEOTIDE SEQUENCE [LARGE SCALE GENOMIC DNA]</scope>
    <source>
        <strain evidence="1 2">NCTC12123</strain>
    </source>
</reference>